<feature type="region of interest" description="Disordered" evidence="1">
    <location>
        <begin position="1"/>
        <end position="44"/>
    </location>
</feature>
<evidence type="ECO:0000313" key="2">
    <source>
        <dbReference type="EMBL" id="CCH79949.1"/>
    </source>
</evidence>
<sequence length="71" mass="7761">MGLSWFPAPDDHDNPARAELMSPDQPRDDIDSARAGAKAAGAEAGCDGWDVSAWDRAEGVRWPEVVRRPEE</sequence>
<reference evidence="2 3" key="1">
    <citation type="journal article" date="2013" name="ISME J.">
        <title>A metabolic model for members of the genus Tetrasphaera involved in enhanced biological phosphorus removal.</title>
        <authorList>
            <person name="Kristiansen R."/>
            <person name="Nguyen H.T.T."/>
            <person name="Saunders A.M."/>
            <person name="Nielsen J.L."/>
            <person name="Wimmer R."/>
            <person name="Le V.Q."/>
            <person name="McIlroy S.J."/>
            <person name="Petrovski S."/>
            <person name="Seviour R.J."/>
            <person name="Calteau A."/>
            <person name="Nielsen K.L."/>
            <person name="Nielsen P.H."/>
        </authorList>
    </citation>
    <scope>NUCLEOTIDE SEQUENCE [LARGE SCALE GENOMIC DNA]</scope>
    <source>
        <strain evidence="2 3">T1-X7</strain>
    </source>
</reference>
<evidence type="ECO:0000256" key="1">
    <source>
        <dbReference type="SAM" id="MobiDB-lite"/>
    </source>
</evidence>
<dbReference type="EMBL" id="CAJB01000399">
    <property type="protein sequence ID" value="CCH79949.1"/>
    <property type="molecule type" value="Genomic_DNA"/>
</dbReference>
<accession>A0A077M713</accession>
<dbReference type="Proteomes" id="UP000035721">
    <property type="component" value="Unassembled WGS sequence"/>
</dbReference>
<gene>
    <name evidence="2" type="ORF">BN12_660020</name>
</gene>
<dbReference type="AlphaFoldDB" id="A0A077M713"/>
<proteinExistence type="predicted"/>
<organism evidence="2 3">
    <name type="scientific">Nostocoides japonicum T1-X7</name>
    <dbReference type="NCBI Taxonomy" id="1194083"/>
    <lineage>
        <taxon>Bacteria</taxon>
        <taxon>Bacillati</taxon>
        <taxon>Actinomycetota</taxon>
        <taxon>Actinomycetes</taxon>
        <taxon>Micrococcales</taxon>
        <taxon>Intrasporangiaceae</taxon>
        <taxon>Nostocoides</taxon>
    </lineage>
</organism>
<evidence type="ECO:0000313" key="3">
    <source>
        <dbReference type="Proteomes" id="UP000035721"/>
    </source>
</evidence>
<comment type="caution">
    <text evidence="2">The sequence shown here is derived from an EMBL/GenBank/DDBJ whole genome shotgun (WGS) entry which is preliminary data.</text>
</comment>
<keyword evidence="3" id="KW-1185">Reference proteome</keyword>
<feature type="compositionally biased region" description="Low complexity" evidence="1">
    <location>
        <begin position="33"/>
        <end position="44"/>
    </location>
</feature>
<name>A0A077M713_9MICO</name>
<protein>
    <submittedName>
        <fullName evidence="2">Uncharacterized protein</fullName>
    </submittedName>
</protein>